<reference evidence="9 10" key="1">
    <citation type="submission" date="2018-10" db="EMBL/GenBank/DDBJ databases">
        <title>Butyricimonas faecalis sp. nov., isolated from human faeces and emended description of the genus Butyricimonas.</title>
        <authorList>
            <person name="Le Roy T."/>
            <person name="Van der Smissen P."/>
            <person name="Paquot A."/>
            <person name="Delzenne N."/>
            <person name="Muccioli G."/>
            <person name="Collet J.-F."/>
            <person name="Cani P.D."/>
        </authorList>
    </citation>
    <scope>NUCLEOTIDE SEQUENCE [LARGE SCALE GENOMIC DNA]</scope>
    <source>
        <strain evidence="9 10">H184</strain>
    </source>
</reference>
<dbReference type="OrthoDB" id="1522504at2"/>
<dbReference type="InterPro" id="IPR003594">
    <property type="entry name" value="HATPase_dom"/>
</dbReference>
<name>A0A3Q9INR9_9BACT</name>
<evidence type="ECO:0000256" key="7">
    <source>
        <dbReference type="SAM" id="Phobius"/>
    </source>
</evidence>
<feature type="transmembrane region" description="Helical" evidence="7">
    <location>
        <begin position="63"/>
        <end position="84"/>
    </location>
</feature>
<protein>
    <recommendedName>
        <fullName evidence="2">histidine kinase</fullName>
        <ecNumber evidence="2">2.7.13.3</ecNumber>
    </recommendedName>
</protein>
<keyword evidence="5 9" id="KW-0418">Kinase</keyword>
<dbReference type="GO" id="GO:0005886">
    <property type="term" value="C:plasma membrane"/>
    <property type="evidence" value="ECO:0007669"/>
    <property type="project" value="TreeGrafter"/>
</dbReference>
<dbReference type="GO" id="GO:0004721">
    <property type="term" value="F:phosphoprotein phosphatase activity"/>
    <property type="evidence" value="ECO:0007669"/>
    <property type="project" value="TreeGrafter"/>
</dbReference>
<dbReference type="SMART" id="SM00387">
    <property type="entry name" value="HATPase_c"/>
    <property type="match status" value="1"/>
</dbReference>
<evidence type="ECO:0000256" key="4">
    <source>
        <dbReference type="ARBA" id="ARBA00022679"/>
    </source>
</evidence>
<keyword evidence="7" id="KW-0472">Membrane</keyword>
<dbReference type="RefSeq" id="WP_127075020.1">
    <property type="nucleotide sequence ID" value="NZ_CP032819.1"/>
</dbReference>
<dbReference type="GO" id="GO:0016036">
    <property type="term" value="P:cellular response to phosphate starvation"/>
    <property type="evidence" value="ECO:0007669"/>
    <property type="project" value="TreeGrafter"/>
</dbReference>
<keyword evidence="7" id="KW-1133">Transmembrane helix</keyword>
<dbReference type="Pfam" id="PF00512">
    <property type="entry name" value="HisKA"/>
    <property type="match status" value="1"/>
</dbReference>
<dbReference type="Gene3D" id="1.10.287.130">
    <property type="match status" value="1"/>
</dbReference>
<dbReference type="GO" id="GO:0000155">
    <property type="term" value="F:phosphorelay sensor kinase activity"/>
    <property type="evidence" value="ECO:0007669"/>
    <property type="project" value="InterPro"/>
</dbReference>
<dbReference type="EC" id="2.7.13.3" evidence="2"/>
<dbReference type="AlphaFoldDB" id="A0A3Q9INR9"/>
<evidence type="ECO:0000313" key="9">
    <source>
        <dbReference type="EMBL" id="AZS29790.1"/>
    </source>
</evidence>
<keyword evidence="7" id="KW-0812">Transmembrane</keyword>
<keyword evidence="4" id="KW-0808">Transferase</keyword>
<dbReference type="InterPro" id="IPR005467">
    <property type="entry name" value="His_kinase_dom"/>
</dbReference>
<dbReference type="SMART" id="SM00388">
    <property type="entry name" value="HisKA"/>
    <property type="match status" value="1"/>
</dbReference>
<dbReference type="SUPFAM" id="SSF55874">
    <property type="entry name" value="ATPase domain of HSP90 chaperone/DNA topoisomerase II/histidine kinase"/>
    <property type="match status" value="1"/>
</dbReference>
<keyword evidence="6" id="KW-0902">Two-component regulatory system</keyword>
<evidence type="ECO:0000313" key="10">
    <source>
        <dbReference type="Proteomes" id="UP000270673"/>
    </source>
</evidence>
<dbReference type="Gene3D" id="3.30.565.10">
    <property type="entry name" value="Histidine kinase-like ATPase, C-terminal domain"/>
    <property type="match status" value="1"/>
</dbReference>
<sequence length="352" mass="39827">MKKKSLMYESLTRFIICVAILLALATPLFYLLTKNFYAEDMIDIIEAVQQGKPVPAIDLEEDILHGIVIQFMLIVTILGVAIVLTMRLISKRLWLPFDKTLTAIEAFKLENGTIPALPNSGIKEFSRLNTVLNKLMADSLNSYRTQKEFTENASHELQTPLAVFQSKLDILLQQPGITGEQAAIIQDLYQMNNRLSRLSRNLLLLAKMENRQFSKEETDVILILNELLPYFDSLSQGLTLQKDFQIKSLTVKANRSLLEIMLNNLIVNAVRHNKPNGAIIVTVKADSLTVSNTSDETALDENLIFNRFYRPSDKSQGNGLGLAIVKAVCEYHGWKITYSYQDKLHGFVVTFR</sequence>
<dbReference type="PROSITE" id="PS50109">
    <property type="entry name" value="HIS_KIN"/>
    <property type="match status" value="1"/>
</dbReference>
<proteinExistence type="predicted"/>
<dbReference type="PANTHER" id="PTHR45453">
    <property type="entry name" value="PHOSPHATE REGULON SENSOR PROTEIN PHOR"/>
    <property type="match status" value="1"/>
</dbReference>
<dbReference type="Pfam" id="PF02518">
    <property type="entry name" value="HATPase_c"/>
    <property type="match status" value="1"/>
</dbReference>
<evidence type="ECO:0000256" key="6">
    <source>
        <dbReference type="ARBA" id="ARBA00023012"/>
    </source>
</evidence>
<keyword evidence="3" id="KW-0597">Phosphoprotein</keyword>
<evidence type="ECO:0000259" key="8">
    <source>
        <dbReference type="PROSITE" id="PS50109"/>
    </source>
</evidence>
<dbReference type="Proteomes" id="UP000270673">
    <property type="component" value="Chromosome"/>
</dbReference>
<dbReference type="InterPro" id="IPR050351">
    <property type="entry name" value="BphY/WalK/GraS-like"/>
</dbReference>
<keyword evidence="10" id="KW-1185">Reference proteome</keyword>
<gene>
    <name evidence="9" type="ORF">D8S85_09685</name>
</gene>
<accession>A0A3Q9INR9</accession>
<comment type="catalytic activity">
    <reaction evidence="1">
        <text>ATP + protein L-histidine = ADP + protein N-phospho-L-histidine.</text>
        <dbReference type="EC" id="2.7.13.3"/>
    </reaction>
</comment>
<dbReference type="InterPro" id="IPR003661">
    <property type="entry name" value="HisK_dim/P_dom"/>
</dbReference>
<organism evidence="9 10">
    <name type="scientific">Butyricimonas faecalis</name>
    <dbReference type="NCBI Taxonomy" id="2093856"/>
    <lineage>
        <taxon>Bacteria</taxon>
        <taxon>Pseudomonadati</taxon>
        <taxon>Bacteroidota</taxon>
        <taxon>Bacteroidia</taxon>
        <taxon>Bacteroidales</taxon>
        <taxon>Odoribacteraceae</taxon>
        <taxon>Butyricimonas</taxon>
    </lineage>
</organism>
<dbReference type="SUPFAM" id="SSF47384">
    <property type="entry name" value="Homodimeric domain of signal transducing histidine kinase"/>
    <property type="match status" value="1"/>
</dbReference>
<evidence type="ECO:0000256" key="2">
    <source>
        <dbReference type="ARBA" id="ARBA00012438"/>
    </source>
</evidence>
<dbReference type="InterPro" id="IPR036097">
    <property type="entry name" value="HisK_dim/P_sf"/>
</dbReference>
<dbReference type="PANTHER" id="PTHR45453:SF1">
    <property type="entry name" value="PHOSPHATE REGULON SENSOR PROTEIN PHOR"/>
    <property type="match status" value="1"/>
</dbReference>
<feature type="domain" description="Histidine kinase" evidence="8">
    <location>
        <begin position="152"/>
        <end position="352"/>
    </location>
</feature>
<dbReference type="CDD" id="cd00082">
    <property type="entry name" value="HisKA"/>
    <property type="match status" value="1"/>
</dbReference>
<evidence type="ECO:0000256" key="5">
    <source>
        <dbReference type="ARBA" id="ARBA00022777"/>
    </source>
</evidence>
<evidence type="ECO:0000256" key="1">
    <source>
        <dbReference type="ARBA" id="ARBA00000085"/>
    </source>
</evidence>
<dbReference type="KEGG" id="buy:D8S85_09685"/>
<dbReference type="InterPro" id="IPR036890">
    <property type="entry name" value="HATPase_C_sf"/>
</dbReference>
<feature type="transmembrane region" description="Helical" evidence="7">
    <location>
        <begin position="12"/>
        <end position="32"/>
    </location>
</feature>
<evidence type="ECO:0000256" key="3">
    <source>
        <dbReference type="ARBA" id="ARBA00022553"/>
    </source>
</evidence>
<dbReference type="EMBL" id="CP032819">
    <property type="protein sequence ID" value="AZS29790.1"/>
    <property type="molecule type" value="Genomic_DNA"/>
</dbReference>